<dbReference type="AlphaFoldDB" id="A0A4P1RKL7"/>
<dbReference type="Proteomes" id="UP000188354">
    <property type="component" value="Chromosome LG04"/>
</dbReference>
<dbReference type="Gramene" id="OIW12639">
    <property type="protein sequence ID" value="OIW12639"/>
    <property type="gene ID" value="TanjilG_24572"/>
</dbReference>
<evidence type="ECO:0000256" key="1">
    <source>
        <dbReference type="SAM" id="MobiDB-lite"/>
    </source>
</evidence>
<reference evidence="2 3" key="1">
    <citation type="journal article" date="2017" name="Plant Biotechnol. J.">
        <title>A comprehensive draft genome sequence for lupin (Lupinus angustifolius), an emerging health food: insights into plant-microbe interactions and legume evolution.</title>
        <authorList>
            <person name="Hane J.K."/>
            <person name="Ming Y."/>
            <person name="Kamphuis L.G."/>
            <person name="Nelson M.N."/>
            <person name="Garg G."/>
            <person name="Atkins C.A."/>
            <person name="Bayer P.E."/>
            <person name="Bravo A."/>
            <person name="Bringans S."/>
            <person name="Cannon S."/>
            <person name="Edwards D."/>
            <person name="Foley R."/>
            <person name="Gao L.L."/>
            <person name="Harrison M.J."/>
            <person name="Huang W."/>
            <person name="Hurgobin B."/>
            <person name="Li S."/>
            <person name="Liu C.W."/>
            <person name="McGrath A."/>
            <person name="Morahan G."/>
            <person name="Murray J."/>
            <person name="Weller J."/>
            <person name="Jian J."/>
            <person name="Singh K.B."/>
        </authorList>
    </citation>
    <scope>NUCLEOTIDE SEQUENCE [LARGE SCALE GENOMIC DNA]</scope>
    <source>
        <strain evidence="3">cv. Tanjil</strain>
        <tissue evidence="2">Whole plant</tissue>
    </source>
</reference>
<sequence length="79" mass="8906">MENSFGCYETKMNLKDTELRLGLPGTDHMEEKCLSNFSVVRSNNKRSSPESTHEEESINKNGPNNTCGDDQHTYVPPSK</sequence>
<accession>A0A4P1RKL7</accession>
<feature type="compositionally biased region" description="Polar residues" evidence="1">
    <location>
        <begin position="59"/>
        <end position="68"/>
    </location>
</feature>
<feature type="region of interest" description="Disordered" evidence="1">
    <location>
        <begin position="40"/>
        <end position="79"/>
    </location>
</feature>
<proteinExistence type="predicted"/>
<dbReference type="STRING" id="3871.A0A4P1RKL7"/>
<protein>
    <submittedName>
        <fullName evidence="2">Uncharacterized protein</fullName>
    </submittedName>
</protein>
<organism evidence="2 3">
    <name type="scientific">Lupinus angustifolius</name>
    <name type="common">Narrow-leaved blue lupine</name>
    <dbReference type="NCBI Taxonomy" id="3871"/>
    <lineage>
        <taxon>Eukaryota</taxon>
        <taxon>Viridiplantae</taxon>
        <taxon>Streptophyta</taxon>
        <taxon>Embryophyta</taxon>
        <taxon>Tracheophyta</taxon>
        <taxon>Spermatophyta</taxon>
        <taxon>Magnoliopsida</taxon>
        <taxon>eudicotyledons</taxon>
        <taxon>Gunneridae</taxon>
        <taxon>Pentapetalae</taxon>
        <taxon>rosids</taxon>
        <taxon>fabids</taxon>
        <taxon>Fabales</taxon>
        <taxon>Fabaceae</taxon>
        <taxon>Papilionoideae</taxon>
        <taxon>50 kb inversion clade</taxon>
        <taxon>genistoids sensu lato</taxon>
        <taxon>core genistoids</taxon>
        <taxon>Genisteae</taxon>
        <taxon>Lupinus</taxon>
    </lineage>
</organism>
<feature type="compositionally biased region" description="Basic and acidic residues" evidence="1">
    <location>
        <begin position="47"/>
        <end position="58"/>
    </location>
</feature>
<keyword evidence="3" id="KW-1185">Reference proteome</keyword>
<evidence type="ECO:0000313" key="3">
    <source>
        <dbReference type="Proteomes" id="UP000188354"/>
    </source>
</evidence>
<dbReference type="EMBL" id="CM007364">
    <property type="protein sequence ID" value="OIW12639.1"/>
    <property type="molecule type" value="Genomic_DNA"/>
</dbReference>
<evidence type="ECO:0000313" key="2">
    <source>
        <dbReference type="EMBL" id="OIW12639.1"/>
    </source>
</evidence>
<name>A0A4P1RKL7_LUPAN</name>
<gene>
    <name evidence="2" type="ORF">TanjilG_24572</name>
</gene>